<protein>
    <recommendedName>
        <fullName evidence="4">Methyltransferase</fullName>
    </recommendedName>
</protein>
<organism evidence="2 3">
    <name type="scientific">Cladonia borealis</name>
    <dbReference type="NCBI Taxonomy" id="184061"/>
    <lineage>
        <taxon>Eukaryota</taxon>
        <taxon>Fungi</taxon>
        <taxon>Dikarya</taxon>
        <taxon>Ascomycota</taxon>
        <taxon>Pezizomycotina</taxon>
        <taxon>Lecanoromycetes</taxon>
        <taxon>OSLEUM clade</taxon>
        <taxon>Lecanoromycetidae</taxon>
        <taxon>Lecanorales</taxon>
        <taxon>Lecanorineae</taxon>
        <taxon>Cladoniaceae</taxon>
        <taxon>Cladonia</taxon>
    </lineage>
</organism>
<name>A0AA39R873_9LECA</name>
<feature type="compositionally biased region" description="Low complexity" evidence="1">
    <location>
        <begin position="20"/>
        <end position="31"/>
    </location>
</feature>
<feature type="region of interest" description="Disordered" evidence="1">
    <location>
        <begin position="1"/>
        <end position="38"/>
    </location>
</feature>
<dbReference type="PANTHER" id="PTHR43591">
    <property type="entry name" value="METHYLTRANSFERASE"/>
    <property type="match status" value="1"/>
</dbReference>
<dbReference type="GO" id="GO:0008168">
    <property type="term" value="F:methyltransferase activity"/>
    <property type="evidence" value="ECO:0007669"/>
    <property type="project" value="TreeGrafter"/>
</dbReference>
<reference evidence="2" key="1">
    <citation type="submission" date="2023-03" db="EMBL/GenBank/DDBJ databases">
        <title>Complete genome of Cladonia borealis.</title>
        <authorList>
            <person name="Park H."/>
        </authorList>
    </citation>
    <scope>NUCLEOTIDE SEQUENCE</scope>
    <source>
        <strain evidence="2">ANT050790</strain>
    </source>
</reference>
<dbReference type="CDD" id="cd02440">
    <property type="entry name" value="AdoMet_MTases"/>
    <property type="match status" value="1"/>
</dbReference>
<dbReference type="Gene3D" id="3.40.50.150">
    <property type="entry name" value="Vaccinia Virus protein VP39"/>
    <property type="match status" value="1"/>
</dbReference>
<evidence type="ECO:0000256" key="1">
    <source>
        <dbReference type="SAM" id="MobiDB-lite"/>
    </source>
</evidence>
<dbReference type="EMBL" id="JAFEKC020000002">
    <property type="protein sequence ID" value="KAK0516640.1"/>
    <property type="molecule type" value="Genomic_DNA"/>
</dbReference>
<dbReference type="SUPFAM" id="SSF53335">
    <property type="entry name" value="S-adenosyl-L-methionine-dependent methyltransferases"/>
    <property type="match status" value="1"/>
</dbReference>
<accession>A0AA39R873</accession>
<dbReference type="AlphaFoldDB" id="A0AA39R873"/>
<evidence type="ECO:0000313" key="3">
    <source>
        <dbReference type="Proteomes" id="UP001166286"/>
    </source>
</evidence>
<feature type="compositionally biased region" description="Polar residues" evidence="1">
    <location>
        <begin position="1"/>
        <end position="10"/>
    </location>
</feature>
<dbReference type="InterPro" id="IPR029063">
    <property type="entry name" value="SAM-dependent_MTases_sf"/>
</dbReference>
<keyword evidence="3" id="KW-1185">Reference proteome</keyword>
<dbReference type="Pfam" id="PF13489">
    <property type="entry name" value="Methyltransf_23"/>
    <property type="match status" value="1"/>
</dbReference>
<comment type="caution">
    <text evidence="2">The sequence shown here is derived from an EMBL/GenBank/DDBJ whole genome shotgun (WGS) entry which is preliminary data.</text>
</comment>
<gene>
    <name evidence="2" type="ORF">JMJ35_001243</name>
</gene>
<dbReference type="PANTHER" id="PTHR43591:SF10">
    <property type="entry name" value="ABC TRANSMEMBRANE TYPE-1 DOMAIN-CONTAINING PROTEIN-RELATED"/>
    <property type="match status" value="1"/>
</dbReference>
<evidence type="ECO:0000313" key="2">
    <source>
        <dbReference type="EMBL" id="KAK0516640.1"/>
    </source>
</evidence>
<sequence>MAEPTSTHPSSGAPEHESLPAQEAAPIQEPPTVQQSSHGEGLIAIETDSSYSEDDLSTYTASLTSSVLNYHHENGRRYHAFRQGTYVFPNDEPEQDRMDMQHEMYMRACDGRLHLAPLTDTKHKRMLDIGTGTGIWCVEMGDSYPDAEIFGNDFSPVQPSWVPKNVRFEVDDVESPWAHPEKFDYIHSRFMAGAIADWPALVERCYENLNPGGIVEFQDGDFVTYSEDGSSKGSWLEKWNIDFANAAKTGGRIVQPGPQLEDWVRAAGFEDVHHEKVRLPLGLWPKDKKMKEVGAFNLVQLKEGLEGFSMALFTRILGWSPDEVRILLSKVSKDLSDKNIHAQNDLHIVWGRKPLTA</sequence>
<proteinExistence type="predicted"/>
<evidence type="ECO:0008006" key="4">
    <source>
        <dbReference type="Google" id="ProtNLM"/>
    </source>
</evidence>
<dbReference type="Proteomes" id="UP001166286">
    <property type="component" value="Unassembled WGS sequence"/>
</dbReference>